<feature type="transmembrane region" description="Helical" evidence="1">
    <location>
        <begin position="53"/>
        <end position="75"/>
    </location>
</feature>
<evidence type="ECO:0000313" key="3">
    <source>
        <dbReference type="Proteomes" id="UP000186785"/>
    </source>
</evidence>
<gene>
    <name evidence="2" type="ORF">BSR29_00890</name>
</gene>
<dbReference type="Proteomes" id="UP000186785">
    <property type="component" value="Unassembled WGS sequence"/>
</dbReference>
<evidence type="ECO:0000256" key="1">
    <source>
        <dbReference type="SAM" id="Phobius"/>
    </source>
</evidence>
<keyword evidence="1" id="KW-0472">Membrane</keyword>
<reference evidence="2 3" key="1">
    <citation type="submission" date="2016-11" db="EMBL/GenBank/DDBJ databases">
        <title>Actinomyces gypaetusis sp. nov. isolated from the vulture Gypaetus barbatus in Qinghai Tibet Plateau China.</title>
        <authorList>
            <person name="Meng X."/>
        </authorList>
    </citation>
    <scope>NUCLEOTIDE SEQUENCE [LARGE SCALE GENOMIC DNA]</scope>
    <source>
        <strain evidence="2 3">VUL4_2</strain>
    </source>
</reference>
<feature type="transmembrane region" description="Helical" evidence="1">
    <location>
        <begin position="21"/>
        <end position="41"/>
    </location>
</feature>
<sequence>MKLVKPLENVSARANNELIKLLRVAVPVILGLFFYFTIVWITNDLSESLGRSLAYVADIVLAGLVAALFFGFRILMNRLARHSWRTPLKPIIEDYFGIDIDGPKRDLPYNAEEVLNFLTPMTKSAEFSTFSIFRSMELKGLVYSPTSDPVSHEEEQALRESQMFSPWILPIFDTEAKGAQFGMPSEWYPGLTSVNDLVNARDSYITSQETLEMMEVLSPYTGKTCAFPVNPFEPIYYLLKFFGLRQLNYGPTYSVE</sequence>
<proteinExistence type="predicted"/>
<dbReference type="RefSeq" id="WP_073708436.1">
    <property type="nucleotide sequence ID" value="NZ_MQSV01000001.1"/>
</dbReference>
<keyword evidence="3" id="KW-1185">Reference proteome</keyword>
<name>A0A1Q5PQ63_9ACTO</name>
<dbReference type="EMBL" id="MQSV01000001">
    <property type="protein sequence ID" value="OKL49545.1"/>
    <property type="molecule type" value="Genomic_DNA"/>
</dbReference>
<organism evidence="2 3">
    <name type="scientific">Boudabousia liubingyangii</name>
    <dbReference type="NCBI Taxonomy" id="1921764"/>
    <lineage>
        <taxon>Bacteria</taxon>
        <taxon>Bacillati</taxon>
        <taxon>Actinomycetota</taxon>
        <taxon>Actinomycetes</taxon>
        <taxon>Actinomycetales</taxon>
        <taxon>Actinomycetaceae</taxon>
        <taxon>Boudabousia</taxon>
    </lineage>
</organism>
<comment type="caution">
    <text evidence="2">The sequence shown here is derived from an EMBL/GenBank/DDBJ whole genome shotgun (WGS) entry which is preliminary data.</text>
</comment>
<keyword evidence="1" id="KW-0812">Transmembrane</keyword>
<protein>
    <submittedName>
        <fullName evidence="2">Uncharacterized protein</fullName>
    </submittedName>
</protein>
<dbReference type="AlphaFoldDB" id="A0A1Q5PQ63"/>
<evidence type="ECO:0000313" key="2">
    <source>
        <dbReference type="EMBL" id="OKL49545.1"/>
    </source>
</evidence>
<keyword evidence="1" id="KW-1133">Transmembrane helix</keyword>
<dbReference type="STRING" id="1921764.BSR28_01630"/>
<accession>A0A1Q5PQ63</accession>